<protein>
    <submittedName>
        <fullName evidence="2">DUF962 domain-containing protein</fullName>
    </submittedName>
</protein>
<name>A0ABX7R5I5_9GAMM</name>
<evidence type="ECO:0000313" key="2">
    <source>
        <dbReference type="EMBL" id="QSX38046.1"/>
    </source>
</evidence>
<evidence type="ECO:0000313" key="3">
    <source>
        <dbReference type="Proteomes" id="UP000663207"/>
    </source>
</evidence>
<gene>
    <name evidence="2" type="ORF">JYB85_04210</name>
</gene>
<organism evidence="2 3">
    <name type="scientific">Shewanella sedimentimangrovi</name>
    <dbReference type="NCBI Taxonomy" id="2814293"/>
    <lineage>
        <taxon>Bacteria</taxon>
        <taxon>Pseudomonadati</taxon>
        <taxon>Pseudomonadota</taxon>
        <taxon>Gammaproteobacteria</taxon>
        <taxon>Alteromonadales</taxon>
        <taxon>Shewanellaceae</taxon>
        <taxon>Shewanella</taxon>
    </lineage>
</organism>
<sequence>MKSAVEQLASYKSVHLNPTNLKTHCVGIPLIIWAAAVWMSLPRLPLPFAGEAPLSTLAALLILGYYLLLHWRLALGMVLLGTPLVLSAQWMAALPNGAWIAAAAFGIGWVFQLIGHRFEKAKPAFLEDLNQLLIGPLFLMAELYFALGLEARLNQDITPLAVARRRALQQKDKQQKNKQQANKP</sequence>
<feature type="transmembrane region" description="Helical" evidence="1">
    <location>
        <begin position="98"/>
        <end position="115"/>
    </location>
</feature>
<keyword evidence="3" id="KW-1185">Reference proteome</keyword>
<dbReference type="Proteomes" id="UP000663207">
    <property type="component" value="Chromosome"/>
</dbReference>
<keyword evidence="1" id="KW-0812">Transmembrane</keyword>
<evidence type="ECO:0000256" key="1">
    <source>
        <dbReference type="SAM" id="Phobius"/>
    </source>
</evidence>
<dbReference type="InterPro" id="IPR009305">
    <property type="entry name" value="Mpo1-like"/>
</dbReference>
<reference evidence="2 3" key="1">
    <citation type="submission" date="2021-03" db="EMBL/GenBank/DDBJ databases">
        <title>Novel species identification of genus Shewanella.</title>
        <authorList>
            <person name="Liu G."/>
            <person name="Zhang Q."/>
        </authorList>
    </citation>
    <scope>NUCLEOTIDE SEQUENCE [LARGE SCALE GENOMIC DNA]</scope>
    <source>
        <strain evidence="2 3">FJAT-52962</strain>
    </source>
</reference>
<dbReference type="EMBL" id="CP071502">
    <property type="protein sequence ID" value="QSX38046.1"/>
    <property type="molecule type" value="Genomic_DNA"/>
</dbReference>
<dbReference type="PANTHER" id="PTHR28026">
    <property type="entry name" value="DUF962 DOMAIN PROTEIN (AFU_ORTHOLOGUE AFUA_8G05310)"/>
    <property type="match status" value="1"/>
</dbReference>
<keyword evidence="1" id="KW-1133">Transmembrane helix</keyword>
<dbReference type="RefSeq" id="WP_207381192.1">
    <property type="nucleotide sequence ID" value="NZ_CP071502.1"/>
</dbReference>
<dbReference type="Pfam" id="PF06127">
    <property type="entry name" value="Mpo1-like"/>
    <property type="match status" value="1"/>
</dbReference>
<feature type="transmembrane region" description="Helical" evidence="1">
    <location>
        <begin position="47"/>
        <end position="68"/>
    </location>
</feature>
<proteinExistence type="predicted"/>
<feature type="transmembrane region" description="Helical" evidence="1">
    <location>
        <begin position="21"/>
        <end position="41"/>
    </location>
</feature>
<dbReference type="PANTHER" id="PTHR28026:SF9">
    <property type="entry name" value="2-HYDROXY-PALMITIC ACID DIOXYGENASE MPO1"/>
    <property type="match status" value="1"/>
</dbReference>
<keyword evidence="1" id="KW-0472">Membrane</keyword>
<accession>A0ABX7R5I5</accession>